<dbReference type="InterPro" id="IPR018247">
    <property type="entry name" value="EF_Hand_1_Ca_BS"/>
</dbReference>
<reference evidence="5" key="1">
    <citation type="submission" date="2020-10" db="EMBL/GenBank/DDBJ databases">
        <title>Chromosome-scale genome assembly of the Allis shad, Alosa alosa.</title>
        <authorList>
            <person name="Margot Z."/>
            <person name="Christophe K."/>
            <person name="Cabau C."/>
            <person name="Louis A."/>
            <person name="Berthelot C."/>
            <person name="Parey E."/>
            <person name="Roest Crollius H."/>
            <person name="Montfort J."/>
            <person name="Robinson-Rechavi M."/>
            <person name="Bucao C."/>
            <person name="Bouchez O."/>
            <person name="Gislard M."/>
            <person name="Lluch J."/>
            <person name="Milhes M."/>
            <person name="Lampietro C."/>
            <person name="Lopez Roques C."/>
            <person name="Donnadieu C."/>
            <person name="Braasch I."/>
            <person name="Desvignes T."/>
            <person name="Postlethwait J."/>
            <person name="Bobe J."/>
            <person name="Guiguen Y."/>
        </authorList>
    </citation>
    <scope>NUCLEOTIDE SEQUENCE</scope>
    <source>
        <strain evidence="5">M-15738</strain>
        <tissue evidence="5">Blood</tissue>
    </source>
</reference>
<dbReference type="Gene3D" id="1.10.238.10">
    <property type="entry name" value="EF-hand"/>
    <property type="match status" value="1"/>
</dbReference>
<comment type="caution">
    <text evidence="5">The sequence shown here is derived from an EMBL/GenBank/DDBJ whole genome shotgun (WGS) entry which is preliminary data.</text>
</comment>
<accession>A0AAV6FPB2</accession>
<dbReference type="EMBL" id="JADWDJ010000020">
    <property type="protein sequence ID" value="KAG5264385.1"/>
    <property type="molecule type" value="Genomic_DNA"/>
</dbReference>
<dbReference type="PROSITE" id="PS50222">
    <property type="entry name" value="EF_HAND_2"/>
    <property type="match status" value="1"/>
</dbReference>
<feature type="domain" description="EF-hand" evidence="4">
    <location>
        <begin position="43"/>
        <end position="78"/>
    </location>
</feature>
<gene>
    <name evidence="5" type="ORF">AALO_G00253210</name>
</gene>
<feature type="region of interest" description="Disordered" evidence="3">
    <location>
        <begin position="87"/>
        <end position="151"/>
    </location>
</feature>
<evidence type="ECO:0000256" key="3">
    <source>
        <dbReference type="SAM" id="MobiDB-lite"/>
    </source>
</evidence>
<dbReference type="AlphaFoldDB" id="A0AAV6FPB2"/>
<dbReference type="InterPro" id="IPR002048">
    <property type="entry name" value="EF_hand_dom"/>
</dbReference>
<dbReference type="PANTHER" id="PTHR11639:SF115">
    <property type="entry name" value="S100 CALCIUM-BINDING PROTEIN U-RELATED"/>
    <property type="match status" value="1"/>
</dbReference>
<dbReference type="GO" id="GO:0005615">
    <property type="term" value="C:extracellular space"/>
    <property type="evidence" value="ECO:0007669"/>
    <property type="project" value="TreeGrafter"/>
</dbReference>
<keyword evidence="6" id="KW-1185">Reference proteome</keyword>
<dbReference type="InterPro" id="IPR011992">
    <property type="entry name" value="EF-hand-dom_pair"/>
</dbReference>
<dbReference type="PROSITE" id="PS00018">
    <property type="entry name" value="EF_HAND_1"/>
    <property type="match status" value="1"/>
</dbReference>
<evidence type="ECO:0000256" key="2">
    <source>
        <dbReference type="ARBA" id="ARBA00022837"/>
    </source>
</evidence>
<dbReference type="GO" id="GO:0005509">
    <property type="term" value="F:calcium ion binding"/>
    <property type="evidence" value="ECO:0007669"/>
    <property type="project" value="InterPro"/>
</dbReference>
<protein>
    <recommendedName>
        <fullName evidence="4">EF-hand domain-containing protein</fullName>
    </recommendedName>
</protein>
<evidence type="ECO:0000259" key="4">
    <source>
        <dbReference type="PROSITE" id="PS50222"/>
    </source>
</evidence>
<proteinExistence type="predicted"/>
<name>A0AAV6FPB2_9TELE</name>
<dbReference type="GO" id="GO:0048471">
    <property type="term" value="C:perinuclear region of cytoplasm"/>
    <property type="evidence" value="ECO:0007669"/>
    <property type="project" value="TreeGrafter"/>
</dbReference>
<dbReference type="SMART" id="SM01394">
    <property type="entry name" value="S_100"/>
    <property type="match status" value="1"/>
</dbReference>
<evidence type="ECO:0000256" key="1">
    <source>
        <dbReference type="ARBA" id="ARBA00022723"/>
    </source>
</evidence>
<organism evidence="5 6">
    <name type="scientific">Alosa alosa</name>
    <name type="common">allis shad</name>
    <dbReference type="NCBI Taxonomy" id="278164"/>
    <lineage>
        <taxon>Eukaryota</taxon>
        <taxon>Metazoa</taxon>
        <taxon>Chordata</taxon>
        <taxon>Craniata</taxon>
        <taxon>Vertebrata</taxon>
        <taxon>Euteleostomi</taxon>
        <taxon>Actinopterygii</taxon>
        <taxon>Neopterygii</taxon>
        <taxon>Teleostei</taxon>
        <taxon>Clupei</taxon>
        <taxon>Clupeiformes</taxon>
        <taxon>Clupeoidei</taxon>
        <taxon>Clupeidae</taxon>
        <taxon>Alosa</taxon>
    </lineage>
</organism>
<dbReference type="PANTHER" id="PTHR11639">
    <property type="entry name" value="S100 CALCIUM-BINDING PROTEIN"/>
    <property type="match status" value="1"/>
</dbReference>
<dbReference type="Proteomes" id="UP000823561">
    <property type="component" value="Chromosome 20"/>
</dbReference>
<sequence length="151" mass="15937">MESAIKTVVSVYLKSAKGKENLSSKDFQGLVKNQLGGILNNAESKNAVKDMQQGLDDNQDGKVSFQEYMKLIGYLANAVSKQYVADKETKPAESNDGAVTQSEAPAAAETQPAAAKEVAPAAGNGEAEKAPEEPAAENTAEEKTEEEDEAS</sequence>
<dbReference type="GO" id="GO:0048306">
    <property type="term" value="F:calcium-dependent protein binding"/>
    <property type="evidence" value="ECO:0007669"/>
    <property type="project" value="TreeGrafter"/>
</dbReference>
<feature type="compositionally biased region" description="Low complexity" evidence="3">
    <location>
        <begin position="100"/>
        <end position="125"/>
    </location>
</feature>
<evidence type="ECO:0000313" key="6">
    <source>
        <dbReference type="Proteomes" id="UP000823561"/>
    </source>
</evidence>
<dbReference type="InterPro" id="IPR013787">
    <property type="entry name" value="S100_Ca-bd_sub"/>
</dbReference>
<dbReference type="SUPFAM" id="SSF47473">
    <property type="entry name" value="EF-hand"/>
    <property type="match status" value="1"/>
</dbReference>
<keyword evidence="1" id="KW-0479">Metal-binding</keyword>
<evidence type="ECO:0000313" key="5">
    <source>
        <dbReference type="EMBL" id="KAG5264385.1"/>
    </source>
</evidence>
<keyword evidence="2" id="KW-0106">Calcium</keyword>